<organism evidence="3">
    <name type="scientific">hydrothermal vent metagenome</name>
    <dbReference type="NCBI Taxonomy" id="652676"/>
    <lineage>
        <taxon>unclassified sequences</taxon>
        <taxon>metagenomes</taxon>
        <taxon>ecological metagenomes</taxon>
    </lineage>
</organism>
<dbReference type="AlphaFoldDB" id="A0A3B0UVB9"/>
<name>A0A3B0UVB9_9ZZZZ</name>
<feature type="compositionally biased region" description="Acidic residues" evidence="1">
    <location>
        <begin position="11"/>
        <end position="20"/>
    </location>
</feature>
<feature type="region of interest" description="Disordered" evidence="1">
    <location>
        <begin position="1"/>
        <end position="20"/>
    </location>
</feature>
<dbReference type="EMBL" id="UOEU01000389">
    <property type="protein sequence ID" value="VAW32790.1"/>
    <property type="molecule type" value="Genomic_DNA"/>
</dbReference>
<keyword evidence="2" id="KW-0472">Membrane</keyword>
<gene>
    <name evidence="3" type="ORF">MNBD_CHLOROFLEXI01-5163</name>
</gene>
<evidence type="ECO:0000313" key="3">
    <source>
        <dbReference type="EMBL" id="VAW32790.1"/>
    </source>
</evidence>
<keyword evidence="2" id="KW-1133">Transmembrane helix</keyword>
<reference evidence="3" key="1">
    <citation type="submission" date="2018-06" db="EMBL/GenBank/DDBJ databases">
        <authorList>
            <person name="Zhirakovskaya E."/>
        </authorList>
    </citation>
    <scope>NUCLEOTIDE SEQUENCE</scope>
</reference>
<sequence length="60" mass="6276">SVADISPPVSEADDIVESDVEETAVSDENSGLASYGGLILLVTAVILLGIILFVMLRRAM</sequence>
<evidence type="ECO:0000256" key="2">
    <source>
        <dbReference type="SAM" id="Phobius"/>
    </source>
</evidence>
<feature type="transmembrane region" description="Helical" evidence="2">
    <location>
        <begin position="35"/>
        <end position="56"/>
    </location>
</feature>
<protein>
    <submittedName>
        <fullName evidence="3">Uncharacterized protein</fullName>
    </submittedName>
</protein>
<evidence type="ECO:0000256" key="1">
    <source>
        <dbReference type="SAM" id="MobiDB-lite"/>
    </source>
</evidence>
<feature type="non-terminal residue" evidence="3">
    <location>
        <position position="1"/>
    </location>
</feature>
<keyword evidence="2" id="KW-0812">Transmembrane</keyword>
<proteinExistence type="predicted"/>
<accession>A0A3B0UVB9</accession>